<dbReference type="SUPFAM" id="SSF55486">
    <property type="entry name" value="Metalloproteases ('zincins'), catalytic domain"/>
    <property type="match status" value="1"/>
</dbReference>
<keyword evidence="5 9" id="KW-0479">Metal-binding</keyword>
<sequence length="165" mass="19164">MSLYMEEEGGLKLPFNTEDTANLVIEAALEYEGCPYEAEINLLLTTDEDIRDMNQMFRQIDKATDVLSFPMLEYETPGDFSEMEAHSQDCFNPESGELMLGDIVISKDKVLEQAEAYGHSPRREYAFLIAHSMLHLFGYDHMEEEERLLMEQKQRDILENIQILR</sequence>
<comment type="subcellular location">
    <subcellularLocation>
        <location evidence="9">Cytoplasm</location>
    </subcellularLocation>
</comment>
<evidence type="ECO:0000256" key="4">
    <source>
        <dbReference type="ARBA" id="ARBA00022722"/>
    </source>
</evidence>
<comment type="function">
    <text evidence="9">Single strand-specific metallo-endoribonuclease involved in late-stage 70S ribosome quality control and in maturation of the 3' terminus of the 16S rRNA.</text>
</comment>
<keyword evidence="4 9" id="KW-0540">Nuclease</keyword>
<dbReference type="GO" id="GO:0004222">
    <property type="term" value="F:metalloendopeptidase activity"/>
    <property type="evidence" value="ECO:0007669"/>
    <property type="project" value="InterPro"/>
</dbReference>
<comment type="cofactor">
    <cofactor evidence="9">
        <name>Zn(2+)</name>
        <dbReference type="ChEBI" id="CHEBI:29105"/>
    </cofactor>
    <text evidence="9">Binds 1 zinc ion.</text>
</comment>
<feature type="binding site" evidence="9">
    <location>
        <position position="135"/>
    </location>
    <ligand>
        <name>Zn(2+)</name>
        <dbReference type="ChEBI" id="CHEBI:29105"/>
        <note>catalytic</note>
    </ligand>
</feature>
<dbReference type="InterPro" id="IPR020549">
    <property type="entry name" value="YbeY_CS"/>
</dbReference>
<dbReference type="AlphaFoldDB" id="A0A174IIE8"/>
<evidence type="ECO:0000256" key="6">
    <source>
        <dbReference type="ARBA" id="ARBA00022759"/>
    </source>
</evidence>
<dbReference type="InterPro" id="IPR023091">
    <property type="entry name" value="MetalPrtase_cat_dom_sf_prd"/>
</dbReference>
<dbReference type="HAMAP" id="MF_00009">
    <property type="entry name" value="Endoribonucl_YbeY"/>
    <property type="match status" value="1"/>
</dbReference>
<keyword evidence="8 9" id="KW-0862">Zinc</keyword>
<proteinExistence type="inferred from homology"/>
<evidence type="ECO:0000313" key="10">
    <source>
        <dbReference type="EMBL" id="CUO84820.1"/>
    </source>
</evidence>
<evidence type="ECO:0000256" key="2">
    <source>
        <dbReference type="ARBA" id="ARBA00022517"/>
    </source>
</evidence>
<dbReference type="GO" id="GO:0004521">
    <property type="term" value="F:RNA endonuclease activity"/>
    <property type="evidence" value="ECO:0007669"/>
    <property type="project" value="UniProtKB-UniRule"/>
</dbReference>
<name>A0A174IIE8_9FIRM</name>
<dbReference type="PROSITE" id="PS01306">
    <property type="entry name" value="UPF0054"/>
    <property type="match status" value="1"/>
</dbReference>
<dbReference type="EC" id="3.1.-.-" evidence="9"/>
<accession>A0A174IIE8</accession>
<evidence type="ECO:0000256" key="3">
    <source>
        <dbReference type="ARBA" id="ARBA00022552"/>
    </source>
</evidence>
<dbReference type="GO" id="GO:0008270">
    <property type="term" value="F:zinc ion binding"/>
    <property type="evidence" value="ECO:0007669"/>
    <property type="project" value="UniProtKB-UniRule"/>
</dbReference>
<dbReference type="Pfam" id="PF02130">
    <property type="entry name" value="YbeY"/>
    <property type="match status" value="1"/>
</dbReference>
<evidence type="ECO:0000256" key="7">
    <source>
        <dbReference type="ARBA" id="ARBA00022801"/>
    </source>
</evidence>
<keyword evidence="3 9" id="KW-0698">rRNA processing</keyword>
<evidence type="ECO:0000256" key="5">
    <source>
        <dbReference type="ARBA" id="ARBA00022723"/>
    </source>
</evidence>
<feature type="binding site" evidence="9">
    <location>
        <position position="141"/>
    </location>
    <ligand>
        <name>Zn(2+)</name>
        <dbReference type="ChEBI" id="CHEBI:29105"/>
        <note>catalytic</note>
    </ligand>
</feature>
<reference evidence="10 11" key="1">
    <citation type="submission" date="2015-09" db="EMBL/GenBank/DDBJ databases">
        <authorList>
            <consortium name="Pathogen Informatics"/>
        </authorList>
    </citation>
    <scope>NUCLEOTIDE SEQUENCE [LARGE SCALE GENOMIC DNA]</scope>
    <source>
        <strain evidence="10 11">2789STDY5834876</strain>
    </source>
</reference>
<dbReference type="RefSeq" id="WP_050642270.1">
    <property type="nucleotide sequence ID" value="NZ_CABKUE010000009.1"/>
</dbReference>
<gene>
    <name evidence="9" type="primary">ybeY</name>
    <name evidence="10" type="ORF">ERS852491_03501</name>
</gene>
<comment type="similarity">
    <text evidence="1 9">Belongs to the endoribonuclease YbeY family.</text>
</comment>
<protein>
    <recommendedName>
        <fullName evidence="9">Endoribonuclease YbeY</fullName>
        <ecNumber evidence="9">3.1.-.-</ecNumber>
    </recommendedName>
</protein>
<evidence type="ECO:0000256" key="9">
    <source>
        <dbReference type="HAMAP-Rule" id="MF_00009"/>
    </source>
</evidence>
<keyword evidence="7 9" id="KW-0378">Hydrolase</keyword>
<evidence type="ECO:0000256" key="8">
    <source>
        <dbReference type="ARBA" id="ARBA00022833"/>
    </source>
</evidence>
<dbReference type="GO" id="GO:0005737">
    <property type="term" value="C:cytoplasm"/>
    <property type="evidence" value="ECO:0007669"/>
    <property type="project" value="UniProtKB-SubCell"/>
</dbReference>
<dbReference type="NCBIfam" id="TIGR00043">
    <property type="entry name" value="rRNA maturation RNase YbeY"/>
    <property type="match status" value="1"/>
</dbReference>
<dbReference type="PANTHER" id="PTHR46986">
    <property type="entry name" value="ENDORIBONUCLEASE YBEY, CHLOROPLASTIC"/>
    <property type="match status" value="1"/>
</dbReference>
<evidence type="ECO:0000256" key="1">
    <source>
        <dbReference type="ARBA" id="ARBA00010875"/>
    </source>
</evidence>
<dbReference type="Gene3D" id="3.40.390.30">
    <property type="entry name" value="Metalloproteases ('zincins'), catalytic domain"/>
    <property type="match status" value="1"/>
</dbReference>
<keyword evidence="6 9" id="KW-0255">Endonuclease</keyword>
<dbReference type="PANTHER" id="PTHR46986:SF1">
    <property type="entry name" value="ENDORIBONUCLEASE YBEY, CHLOROPLASTIC"/>
    <property type="match status" value="1"/>
</dbReference>
<dbReference type="InterPro" id="IPR002036">
    <property type="entry name" value="YbeY"/>
</dbReference>
<keyword evidence="9" id="KW-0963">Cytoplasm</keyword>
<dbReference type="STRING" id="39482.ERS852491_03501"/>
<evidence type="ECO:0000313" key="11">
    <source>
        <dbReference type="Proteomes" id="UP000095544"/>
    </source>
</evidence>
<dbReference type="OrthoDB" id="9807740at2"/>
<keyword evidence="2 9" id="KW-0690">Ribosome biogenesis</keyword>
<dbReference type="EMBL" id="CYZU01000038">
    <property type="protein sequence ID" value="CUO84820.1"/>
    <property type="molecule type" value="Genomic_DNA"/>
</dbReference>
<feature type="binding site" evidence="9">
    <location>
        <position position="131"/>
    </location>
    <ligand>
        <name>Zn(2+)</name>
        <dbReference type="ChEBI" id="CHEBI:29105"/>
        <note>catalytic</note>
    </ligand>
</feature>
<organism evidence="10 11">
    <name type="scientific">Faecalicatena contorta</name>
    <dbReference type="NCBI Taxonomy" id="39482"/>
    <lineage>
        <taxon>Bacteria</taxon>
        <taxon>Bacillati</taxon>
        <taxon>Bacillota</taxon>
        <taxon>Clostridia</taxon>
        <taxon>Lachnospirales</taxon>
        <taxon>Lachnospiraceae</taxon>
        <taxon>Faecalicatena</taxon>
    </lineage>
</organism>
<dbReference type="Proteomes" id="UP000095544">
    <property type="component" value="Unassembled WGS sequence"/>
</dbReference>
<dbReference type="GO" id="GO:0006364">
    <property type="term" value="P:rRNA processing"/>
    <property type="evidence" value="ECO:0007669"/>
    <property type="project" value="UniProtKB-UniRule"/>
</dbReference>